<feature type="region of interest" description="Disordered" evidence="2">
    <location>
        <begin position="140"/>
        <end position="167"/>
    </location>
</feature>
<keyword evidence="3" id="KW-0675">Receptor</keyword>
<dbReference type="EMBL" id="VUJU01006509">
    <property type="protein sequence ID" value="KAF0748375.1"/>
    <property type="molecule type" value="Genomic_DNA"/>
</dbReference>
<dbReference type="InterPro" id="IPR004345">
    <property type="entry name" value="TB2_DP1_HVA22"/>
</dbReference>
<evidence type="ECO:0000313" key="4">
    <source>
        <dbReference type="Proteomes" id="UP000478052"/>
    </source>
</evidence>
<dbReference type="PANTHER" id="PTHR12300">
    <property type="entry name" value="HVA22-LIKE PROTEINS"/>
    <property type="match status" value="1"/>
</dbReference>
<comment type="subcellular location">
    <subcellularLocation>
        <location evidence="1">Membrane</location>
        <topology evidence="1">Multi-pass membrane protein</topology>
    </subcellularLocation>
</comment>
<comment type="caution">
    <text evidence="3">The sequence shown here is derived from an EMBL/GenBank/DDBJ whole genome shotgun (WGS) entry which is preliminary data.</text>
</comment>
<evidence type="ECO:0000256" key="1">
    <source>
        <dbReference type="RuleBase" id="RU362006"/>
    </source>
</evidence>
<reference evidence="3 4" key="1">
    <citation type="submission" date="2019-08" db="EMBL/GenBank/DDBJ databases">
        <title>Whole genome of Aphis craccivora.</title>
        <authorList>
            <person name="Voronova N.V."/>
            <person name="Shulinski R.S."/>
            <person name="Bandarenka Y.V."/>
            <person name="Zhorov D.G."/>
            <person name="Warner D."/>
        </authorList>
    </citation>
    <scope>NUCLEOTIDE SEQUENCE [LARGE SCALE GENOMIC DNA]</scope>
    <source>
        <strain evidence="3">180601</strain>
        <tissue evidence="3">Whole Body</tissue>
    </source>
</reference>
<name>A0A6G0Y3L0_APHCR</name>
<dbReference type="AlphaFoldDB" id="A0A6G0Y3L0"/>
<organism evidence="3 4">
    <name type="scientific">Aphis craccivora</name>
    <name type="common">Cowpea aphid</name>
    <dbReference type="NCBI Taxonomy" id="307492"/>
    <lineage>
        <taxon>Eukaryota</taxon>
        <taxon>Metazoa</taxon>
        <taxon>Ecdysozoa</taxon>
        <taxon>Arthropoda</taxon>
        <taxon>Hexapoda</taxon>
        <taxon>Insecta</taxon>
        <taxon>Pterygota</taxon>
        <taxon>Neoptera</taxon>
        <taxon>Paraneoptera</taxon>
        <taxon>Hemiptera</taxon>
        <taxon>Sternorrhyncha</taxon>
        <taxon>Aphidomorpha</taxon>
        <taxon>Aphidoidea</taxon>
        <taxon>Aphididae</taxon>
        <taxon>Aphidini</taxon>
        <taxon>Aphis</taxon>
        <taxon>Aphis</taxon>
    </lineage>
</organism>
<proteinExistence type="inferred from homology"/>
<dbReference type="Pfam" id="PF03134">
    <property type="entry name" value="TB2_DP1_HVA22"/>
    <property type="match status" value="1"/>
</dbReference>
<accession>A0A6G0Y3L0</accession>
<evidence type="ECO:0000256" key="2">
    <source>
        <dbReference type="SAM" id="MobiDB-lite"/>
    </source>
</evidence>
<comment type="similarity">
    <text evidence="1">Belongs to the DP1 family.</text>
</comment>
<dbReference type="Proteomes" id="UP000478052">
    <property type="component" value="Unassembled WGS sequence"/>
</dbReference>
<dbReference type="GO" id="GO:0016020">
    <property type="term" value="C:membrane"/>
    <property type="evidence" value="ECO:0007669"/>
    <property type="project" value="UniProtKB-SubCell"/>
</dbReference>
<gene>
    <name evidence="3" type="ORF">FWK35_00031481</name>
</gene>
<keyword evidence="4" id="KW-1185">Reference proteome</keyword>
<sequence>MFGILSFVTEMALMMLEPVYQTYKGLEAAESGGNGLEPTEWRRLLIHWIVYGAFRAVESLAKPWVPFYDLLKIGAIVWLRSGGSNTVYQMIIRPFLAENEPVIDEWIDQMNRTRETVMAATSVLSAAVTADPDAVDERVPEETMMPDPVLVNPQPVSTEPNTERKNR</sequence>
<evidence type="ECO:0000313" key="3">
    <source>
        <dbReference type="EMBL" id="KAF0748375.1"/>
    </source>
</evidence>
<dbReference type="OrthoDB" id="10009287at2759"/>
<protein>
    <recommendedName>
        <fullName evidence="1">Receptor expression-enhancing protein</fullName>
    </recommendedName>
</protein>